<accession>A0A4V2PDU7</accession>
<keyword evidence="1" id="KW-0472">Membrane</keyword>
<proteinExistence type="predicted"/>
<comment type="caution">
    <text evidence="2">The sequence shown here is derived from an EMBL/GenBank/DDBJ whole genome shotgun (WGS) entry which is preliminary data.</text>
</comment>
<evidence type="ECO:0000313" key="3">
    <source>
        <dbReference type="Proteomes" id="UP000295777"/>
    </source>
</evidence>
<dbReference type="AlphaFoldDB" id="A0A4V2PDU7"/>
<dbReference type="EMBL" id="SMFV01000001">
    <property type="protein sequence ID" value="TCK06246.1"/>
    <property type="molecule type" value="Genomic_DNA"/>
</dbReference>
<keyword evidence="1" id="KW-0812">Transmembrane</keyword>
<dbReference type="Proteomes" id="UP000295777">
    <property type="component" value="Unassembled WGS sequence"/>
</dbReference>
<dbReference type="RefSeq" id="WP_274542976.1">
    <property type="nucleotide sequence ID" value="NZ_SMFV01000001.1"/>
</dbReference>
<protein>
    <submittedName>
        <fullName evidence="2">Uncharacterized protein</fullName>
    </submittedName>
</protein>
<reference evidence="2 3" key="1">
    <citation type="submission" date="2019-03" db="EMBL/GenBank/DDBJ databases">
        <title>Genomic Encyclopedia of Archaeal and Bacterial Type Strains, Phase II (KMG-II): from individual species to whole genera.</title>
        <authorList>
            <person name="Goeker M."/>
        </authorList>
    </citation>
    <scope>NUCLEOTIDE SEQUENCE [LARGE SCALE GENOMIC DNA]</scope>
    <source>
        <strain evidence="2 3">DSM 24425</strain>
    </source>
</reference>
<evidence type="ECO:0000256" key="1">
    <source>
        <dbReference type="SAM" id="Phobius"/>
    </source>
</evidence>
<name>A0A4V2PDU7_9BACT</name>
<keyword evidence="1" id="KW-1133">Transmembrane helix</keyword>
<evidence type="ECO:0000313" key="2">
    <source>
        <dbReference type="EMBL" id="TCK06246.1"/>
    </source>
</evidence>
<feature type="transmembrane region" description="Helical" evidence="1">
    <location>
        <begin position="20"/>
        <end position="38"/>
    </location>
</feature>
<organism evidence="2 3">
    <name type="scientific">Phorcysia thermohydrogeniphila</name>
    <dbReference type="NCBI Taxonomy" id="936138"/>
    <lineage>
        <taxon>Bacteria</taxon>
        <taxon>Pseudomonadati</taxon>
        <taxon>Aquificota</taxon>
        <taxon>Aquificia</taxon>
        <taxon>Desulfurobacteriales</taxon>
        <taxon>Desulfurobacteriaceae</taxon>
        <taxon>Phorcysia</taxon>
    </lineage>
</organism>
<keyword evidence="3" id="KW-1185">Reference proteome</keyword>
<gene>
    <name evidence="2" type="ORF">CLV27_0047</name>
</gene>
<sequence length="44" mass="5247">MGRALRNIFFFRKWIASVELILYIFMFLTLIMTAYNHLFGGGHH</sequence>